<accession>A0A939ESM6</accession>
<dbReference type="Proteomes" id="UP000664779">
    <property type="component" value="Unassembled WGS sequence"/>
</dbReference>
<dbReference type="AlphaFoldDB" id="A0A939ESM6"/>
<dbReference type="CDD" id="cd01949">
    <property type="entry name" value="GGDEF"/>
    <property type="match status" value="1"/>
</dbReference>
<reference evidence="3" key="1">
    <citation type="submission" date="2021-03" db="EMBL/GenBank/DDBJ databases">
        <title>Roseibium sp. CAU 1637 isolated from Incheon.</title>
        <authorList>
            <person name="Kim W."/>
        </authorList>
    </citation>
    <scope>NUCLEOTIDE SEQUENCE</scope>
    <source>
        <strain evidence="3">CAU 1637</strain>
    </source>
</reference>
<dbReference type="EMBL" id="JAFLNF010000006">
    <property type="protein sequence ID" value="MBO0346384.1"/>
    <property type="molecule type" value="Genomic_DNA"/>
</dbReference>
<evidence type="ECO:0000259" key="1">
    <source>
        <dbReference type="SMART" id="SM00052"/>
    </source>
</evidence>
<feature type="domain" description="EAL" evidence="1">
    <location>
        <begin position="421"/>
        <end position="662"/>
    </location>
</feature>
<dbReference type="SUPFAM" id="SSF141868">
    <property type="entry name" value="EAL domain-like"/>
    <property type="match status" value="1"/>
</dbReference>
<dbReference type="InterPro" id="IPR050706">
    <property type="entry name" value="Cyclic-di-GMP_PDE-like"/>
</dbReference>
<dbReference type="RefSeq" id="WP_206942063.1">
    <property type="nucleotide sequence ID" value="NZ_JAFLNF010000006.1"/>
</dbReference>
<evidence type="ECO:0000313" key="3">
    <source>
        <dbReference type="EMBL" id="MBO0346384.1"/>
    </source>
</evidence>
<gene>
    <name evidence="3" type="ORF">J0X15_14215</name>
</gene>
<evidence type="ECO:0000313" key="4">
    <source>
        <dbReference type="Proteomes" id="UP000664779"/>
    </source>
</evidence>
<dbReference type="GO" id="GO:0071111">
    <property type="term" value="F:cyclic-guanylate-specific phosphodiesterase activity"/>
    <property type="evidence" value="ECO:0007669"/>
    <property type="project" value="InterPro"/>
</dbReference>
<dbReference type="SUPFAM" id="SSF55073">
    <property type="entry name" value="Nucleotide cyclase"/>
    <property type="match status" value="1"/>
</dbReference>
<dbReference type="Pfam" id="PF00563">
    <property type="entry name" value="EAL"/>
    <property type="match status" value="1"/>
</dbReference>
<dbReference type="InterPro" id="IPR000160">
    <property type="entry name" value="GGDEF_dom"/>
</dbReference>
<dbReference type="SMART" id="SM00052">
    <property type="entry name" value="EAL"/>
    <property type="match status" value="1"/>
</dbReference>
<protein>
    <submittedName>
        <fullName evidence="3">EAL domain-containing protein</fullName>
    </submittedName>
</protein>
<dbReference type="CDD" id="cd01948">
    <property type="entry name" value="EAL"/>
    <property type="match status" value="1"/>
</dbReference>
<dbReference type="InterPro" id="IPR001633">
    <property type="entry name" value="EAL_dom"/>
</dbReference>
<dbReference type="InterPro" id="IPR043128">
    <property type="entry name" value="Rev_trsase/Diguanyl_cyclase"/>
</dbReference>
<dbReference type="InterPro" id="IPR029787">
    <property type="entry name" value="Nucleotide_cyclase"/>
</dbReference>
<dbReference type="Pfam" id="PF00990">
    <property type="entry name" value="GGDEF"/>
    <property type="match status" value="1"/>
</dbReference>
<keyword evidence="4" id="KW-1185">Reference proteome</keyword>
<sequence length="669" mass="72561">MPAIYTSLLEGLPIAAGIFTQKGKIIATNHALLDRFKRPLSLGAPSAMADLFDAASHEKLLHGVLLAVGGQPSECIGVFSSLDGVPVAGEATFNPLPLPGVDEAFVLMQLRDAAADDYAETQFAFSSKGFPDQLISFSRDETPALCCRKLVSVTGQQVPQDQLEQVMESIRQGDTRTFYLRQDGVDHAPDRGCLCTEVRLFPGEGGGRCPVWAAVRPDVPCPQEIEENRRLAYQDGLTGLANRRAFLSGLEQQLDEKALEGNSLLAVLCIDLDEFKKVNDLGGHAAGDEMLQLVARCLDRLVVKCGQAARIGGDEFAAYAWVETEADAIELAQSICEGLSEIALTRGERIFTVGGSVGVSLLGENTEAASVEVPDLLHHADSICLRGKHNGGGNTALEWFRKVPQLPSMDGAPAAVPPQLSDLAMVPDFIDLKLEDLELHAMPIVRLADLRPVGLEVLLRRREEDLGQTSPRRLLAMADRRGWLAQVDTWIMDQVIDTATAGGERSMVGVNVSAAAASSEGLRDLLQARLQGNPLLAGRLCIEVSERDLLREPDLMVSFLQQVTELGFQTALDDFSGHWSSMDRLIGLRFSWVKLNPSLTKAALGQRRKLVLLRCMVGALHELGVKVVAKHVETLQELEALKEIGVWGGQGYHIGHPSPWTGGFELRQG</sequence>
<organism evidence="3 4">
    <name type="scientific">Roseibium limicola</name>
    <dbReference type="NCBI Taxonomy" id="2816037"/>
    <lineage>
        <taxon>Bacteria</taxon>
        <taxon>Pseudomonadati</taxon>
        <taxon>Pseudomonadota</taxon>
        <taxon>Alphaproteobacteria</taxon>
        <taxon>Hyphomicrobiales</taxon>
        <taxon>Stappiaceae</taxon>
        <taxon>Roseibium</taxon>
    </lineage>
</organism>
<dbReference type="Gene3D" id="3.30.70.270">
    <property type="match status" value="1"/>
</dbReference>
<dbReference type="PANTHER" id="PTHR33121:SF23">
    <property type="entry name" value="CYCLIC DI-GMP PHOSPHODIESTERASE PDEB"/>
    <property type="match status" value="1"/>
</dbReference>
<dbReference type="PANTHER" id="PTHR33121">
    <property type="entry name" value="CYCLIC DI-GMP PHOSPHODIESTERASE PDEF"/>
    <property type="match status" value="1"/>
</dbReference>
<comment type="caution">
    <text evidence="3">The sequence shown here is derived from an EMBL/GenBank/DDBJ whole genome shotgun (WGS) entry which is preliminary data.</text>
</comment>
<dbReference type="SMART" id="SM00267">
    <property type="entry name" value="GGDEF"/>
    <property type="match status" value="1"/>
</dbReference>
<evidence type="ECO:0000259" key="2">
    <source>
        <dbReference type="SMART" id="SM00267"/>
    </source>
</evidence>
<dbReference type="InterPro" id="IPR035919">
    <property type="entry name" value="EAL_sf"/>
</dbReference>
<name>A0A939ESM6_9HYPH</name>
<proteinExistence type="predicted"/>
<dbReference type="NCBIfam" id="TIGR00254">
    <property type="entry name" value="GGDEF"/>
    <property type="match status" value="1"/>
</dbReference>
<dbReference type="Gene3D" id="3.20.20.450">
    <property type="entry name" value="EAL domain"/>
    <property type="match status" value="1"/>
</dbReference>
<feature type="domain" description="GGDEF" evidence="2">
    <location>
        <begin position="222"/>
        <end position="398"/>
    </location>
</feature>